<dbReference type="RefSeq" id="XP_018495571.1">
    <property type="nucleotide sequence ID" value="XM_018640055.1"/>
</dbReference>
<dbReference type="InterPro" id="IPR031311">
    <property type="entry name" value="CHIT_BIND_RR_consensus"/>
</dbReference>
<feature type="compositionally biased region" description="Low complexity" evidence="9">
    <location>
        <begin position="234"/>
        <end position="257"/>
    </location>
</feature>
<organism evidence="12 13">
    <name type="scientific">Galendromus occidentalis</name>
    <name type="common">western predatory mite</name>
    <dbReference type="NCBI Taxonomy" id="34638"/>
    <lineage>
        <taxon>Eukaryota</taxon>
        <taxon>Metazoa</taxon>
        <taxon>Ecdysozoa</taxon>
        <taxon>Arthropoda</taxon>
        <taxon>Chelicerata</taxon>
        <taxon>Arachnida</taxon>
        <taxon>Acari</taxon>
        <taxon>Parasitiformes</taxon>
        <taxon>Mesostigmata</taxon>
        <taxon>Gamasina</taxon>
        <taxon>Phytoseioidea</taxon>
        <taxon>Phytoseiidae</taxon>
        <taxon>Typhlodrominae</taxon>
        <taxon>Galendromus</taxon>
    </lineage>
</organism>
<dbReference type="Pfam" id="PF08312">
    <property type="entry name" value="cwf21"/>
    <property type="match status" value="1"/>
</dbReference>
<feature type="transmembrane region" description="Helical" evidence="10">
    <location>
        <begin position="414"/>
        <end position="431"/>
    </location>
</feature>
<sequence>MYNGIGLQSSRGSGTNGYVQRNLGFSNRVPQQVKYRSERDIEKLEGELKQGPSQEILDHYRRRKIELDLAEYEQELVDAGLSQDEIEHKVSRYRKKLVEDDDLQIKKQQQRNLASLKDSHEIAEANLMKNDRLRDALGISNDFVDGSSFDQNARRERNEKERAERELQKQKRLQTLVPMHEEEGAEVDRKDDKEISTSSKSKSKSKKRKSKSKKRKKKDAKKKDKKRKKRKSAKPSSSSSSSSSDSSSSSSSSSESSDSSDDDDSGSSSSSDSSSEEDKKKKKKKRKRKSKKRKEDKHAAKKRKISLKGESKSKPPKKRSPSKSKDAVDVEEDSSAKTQKHQSRMDRSAEKELREPQSHKARHDSSPDEESKRRREDKSLKPESRNRHPNLKAFERRLTEIVQFLQPPTTQWRVALAGVFICALFGAYKWVFDPETSRVSLSESLWIHWFFSLSVALLLILFACGVHRRVVMPQIIIQRARTDAQNAAYFQHPDEVLRTVPEPSAAAIARRALRGLSTSEVIKGVYPTLPKPQRKIIASRNEPGIEKLPAPESLRLLEPPSGDGLPVQNSGTPRTPLSSPIQNPSIIRAPPAVNIRIVPLSPPRQEPAPKQNTVDVNVFPKNFQSQKERTLATRIPPPAVNIGPAPDQARFAPEPRADSEPQQEPRRVEESRADDSDDYYESYEFGYEIRTPEGTHSHEERKIPTGQVFGSYSMALADGRQRLVTYSADGDGFHPIVETNELGTLTSEPADAKIISSATLSTAEPLAKKISPVRIPKGVRRVRKTKTKRTSN</sequence>
<dbReference type="GO" id="GO:0071595">
    <property type="term" value="C:Nem1-Spo7 phosphatase complex"/>
    <property type="evidence" value="ECO:0007669"/>
    <property type="project" value="InterPro"/>
</dbReference>
<dbReference type="InterPro" id="IPR051372">
    <property type="entry name" value="CWC21"/>
</dbReference>
<keyword evidence="10" id="KW-0472">Membrane</keyword>
<keyword evidence="7" id="KW-0539">Nucleus</keyword>
<keyword evidence="4" id="KW-0507">mRNA processing</keyword>
<dbReference type="PANTHER" id="PTHR36562:SF5">
    <property type="entry name" value="SERINE_ARGININE REPETITIVE MATRIX 2"/>
    <property type="match status" value="1"/>
</dbReference>
<evidence type="ECO:0000256" key="7">
    <source>
        <dbReference type="ARBA" id="ARBA00023242"/>
    </source>
</evidence>
<evidence type="ECO:0000256" key="10">
    <source>
        <dbReference type="SAM" id="Phobius"/>
    </source>
</evidence>
<evidence type="ECO:0000256" key="6">
    <source>
        <dbReference type="ARBA" id="ARBA00023187"/>
    </source>
</evidence>
<dbReference type="KEGG" id="goe:100906475"/>
<feature type="region of interest" description="Disordered" evidence="9">
    <location>
        <begin position="624"/>
        <end position="680"/>
    </location>
</feature>
<dbReference type="GO" id="GO:0005681">
    <property type="term" value="C:spliceosomal complex"/>
    <property type="evidence" value="ECO:0007669"/>
    <property type="project" value="UniProtKB-KW"/>
</dbReference>
<dbReference type="GO" id="GO:0042302">
    <property type="term" value="F:structural constituent of cuticle"/>
    <property type="evidence" value="ECO:0007669"/>
    <property type="project" value="UniProtKB-UniRule"/>
</dbReference>
<gene>
    <name evidence="13" type="primary">LOC100906475</name>
</gene>
<feature type="compositionally biased region" description="Basic and acidic residues" evidence="9">
    <location>
        <begin position="653"/>
        <end position="674"/>
    </location>
</feature>
<dbReference type="Pfam" id="PF00379">
    <property type="entry name" value="Chitin_bind_4"/>
    <property type="match status" value="1"/>
</dbReference>
<keyword evidence="6" id="KW-0508">mRNA splicing</keyword>
<dbReference type="InterPro" id="IPR019168">
    <property type="entry name" value="NEP1-R1"/>
</dbReference>
<protein>
    <submittedName>
        <fullName evidence="13">Serine/arginine repetitive matrix protein 2</fullName>
    </submittedName>
</protein>
<dbReference type="PROSITE" id="PS00233">
    <property type="entry name" value="CHIT_BIND_RR_1"/>
    <property type="match status" value="1"/>
</dbReference>
<feature type="region of interest" description="Disordered" evidence="9">
    <location>
        <begin position="554"/>
        <end position="585"/>
    </location>
</feature>
<feature type="compositionally biased region" description="Basic and acidic residues" evidence="9">
    <location>
        <begin position="152"/>
        <end position="169"/>
    </location>
</feature>
<dbReference type="SMART" id="SM01115">
    <property type="entry name" value="cwf21"/>
    <property type="match status" value="1"/>
</dbReference>
<feature type="compositionally biased region" description="Basic and acidic residues" evidence="9">
    <location>
        <begin position="179"/>
        <end position="195"/>
    </location>
</feature>
<dbReference type="GO" id="GO:0008380">
    <property type="term" value="P:RNA splicing"/>
    <property type="evidence" value="ECO:0007669"/>
    <property type="project" value="UniProtKB-KW"/>
</dbReference>
<comment type="similarity">
    <text evidence="2">Belongs to the CWC21 family.</text>
</comment>
<evidence type="ECO:0000313" key="12">
    <source>
        <dbReference type="Proteomes" id="UP000694867"/>
    </source>
</evidence>
<keyword evidence="3 8" id="KW-0193">Cuticle</keyword>
<dbReference type="PROSITE" id="PS51155">
    <property type="entry name" value="CHIT_BIND_RR_2"/>
    <property type="match status" value="1"/>
</dbReference>
<evidence type="ECO:0000256" key="4">
    <source>
        <dbReference type="ARBA" id="ARBA00022664"/>
    </source>
</evidence>
<feature type="transmembrane region" description="Helical" evidence="10">
    <location>
        <begin position="446"/>
        <end position="466"/>
    </location>
</feature>
<evidence type="ECO:0000256" key="1">
    <source>
        <dbReference type="ARBA" id="ARBA00004123"/>
    </source>
</evidence>
<keyword evidence="10" id="KW-0812">Transmembrane</keyword>
<comment type="subcellular location">
    <subcellularLocation>
        <location evidence="1">Nucleus</location>
    </subcellularLocation>
</comment>
<reference evidence="13" key="1">
    <citation type="submission" date="2025-08" db="UniProtKB">
        <authorList>
            <consortium name="RefSeq"/>
        </authorList>
    </citation>
    <scope>IDENTIFICATION</scope>
</reference>
<evidence type="ECO:0000256" key="8">
    <source>
        <dbReference type="PROSITE-ProRule" id="PRU00497"/>
    </source>
</evidence>
<dbReference type="Proteomes" id="UP000694867">
    <property type="component" value="Unplaced"/>
</dbReference>
<feature type="domain" description="CWF21" evidence="11">
    <location>
        <begin position="57"/>
        <end position="102"/>
    </location>
</feature>
<name>A0AAJ7L6D7_9ACAR</name>
<keyword evidence="5" id="KW-0747">Spliceosome</keyword>
<evidence type="ECO:0000259" key="11">
    <source>
        <dbReference type="SMART" id="SM01115"/>
    </source>
</evidence>
<dbReference type="GeneID" id="100906475"/>
<feature type="compositionally biased region" description="Polar residues" evidence="9">
    <location>
        <begin position="567"/>
        <end position="585"/>
    </location>
</feature>
<evidence type="ECO:0000313" key="13">
    <source>
        <dbReference type="RefSeq" id="XP_018495571.1"/>
    </source>
</evidence>
<keyword evidence="10" id="KW-1133">Transmembrane helix</keyword>
<evidence type="ECO:0000256" key="5">
    <source>
        <dbReference type="ARBA" id="ARBA00022728"/>
    </source>
</evidence>
<feature type="compositionally biased region" description="Basic residues" evidence="9">
    <location>
        <begin position="201"/>
        <end position="233"/>
    </location>
</feature>
<evidence type="ECO:0000256" key="2">
    <source>
        <dbReference type="ARBA" id="ARBA00005954"/>
    </source>
</evidence>
<dbReference type="Gene3D" id="6.10.140.420">
    <property type="match status" value="1"/>
</dbReference>
<dbReference type="GO" id="GO:0006397">
    <property type="term" value="P:mRNA processing"/>
    <property type="evidence" value="ECO:0007669"/>
    <property type="project" value="UniProtKB-KW"/>
</dbReference>
<accession>A0AAJ7L6D7</accession>
<dbReference type="Pfam" id="PF09771">
    <property type="entry name" value="Tmemb_18A"/>
    <property type="match status" value="1"/>
</dbReference>
<dbReference type="PANTHER" id="PTHR36562">
    <property type="entry name" value="SERINE/ARGININE REPETITIVE MATRIX 2"/>
    <property type="match status" value="1"/>
</dbReference>
<dbReference type="CDD" id="cd21372">
    <property type="entry name" value="cwf21_CWC21-like"/>
    <property type="match status" value="1"/>
</dbReference>
<feature type="compositionally biased region" description="Basic and acidic residues" evidence="9">
    <location>
        <begin position="343"/>
        <end position="386"/>
    </location>
</feature>
<proteinExistence type="inferred from homology"/>
<dbReference type="AlphaFoldDB" id="A0AAJ7L6D7"/>
<evidence type="ECO:0000256" key="3">
    <source>
        <dbReference type="ARBA" id="ARBA00022460"/>
    </source>
</evidence>
<keyword evidence="12" id="KW-1185">Reference proteome</keyword>
<dbReference type="InterPro" id="IPR000618">
    <property type="entry name" value="Insect_cuticle"/>
</dbReference>
<feature type="region of interest" description="Disordered" evidence="9">
    <location>
        <begin position="146"/>
        <end position="391"/>
    </location>
</feature>
<feature type="compositionally biased region" description="Basic residues" evidence="9">
    <location>
        <begin position="280"/>
        <end position="306"/>
    </location>
</feature>
<evidence type="ECO:0000256" key="9">
    <source>
        <dbReference type="SAM" id="MobiDB-lite"/>
    </source>
</evidence>
<dbReference type="InterPro" id="IPR013170">
    <property type="entry name" value="mRNA_splic_Cwf21_dom"/>
</dbReference>